<evidence type="ECO:0000256" key="1">
    <source>
        <dbReference type="ARBA" id="ARBA00004196"/>
    </source>
</evidence>
<feature type="domain" description="Multidrug resistance protein MdtA-like C-terminal permuted SH3" evidence="6">
    <location>
        <begin position="308"/>
        <end position="367"/>
    </location>
</feature>
<dbReference type="PANTHER" id="PTHR30158">
    <property type="entry name" value="ACRA/E-RELATED COMPONENT OF DRUG EFFLUX TRANSPORTER"/>
    <property type="match status" value="1"/>
</dbReference>
<evidence type="ECO:0000259" key="5">
    <source>
        <dbReference type="Pfam" id="PF25944"/>
    </source>
</evidence>
<dbReference type="GO" id="GO:0030313">
    <property type="term" value="C:cell envelope"/>
    <property type="evidence" value="ECO:0007669"/>
    <property type="project" value="UniProtKB-SubCell"/>
</dbReference>
<dbReference type="RefSeq" id="WP_213499110.1">
    <property type="nucleotide sequence ID" value="NZ_CP074694.1"/>
</dbReference>
<dbReference type="KEGG" id="tsph:KIH39_09580"/>
<protein>
    <submittedName>
        <fullName evidence="7">Efflux RND transporter periplasmic adaptor subunit</fullName>
    </submittedName>
</protein>
<reference evidence="7" key="1">
    <citation type="submission" date="2021-05" db="EMBL/GenBank/DDBJ databases">
        <title>Complete genome sequence of the cellulolytic planctomycete Telmatocola sphagniphila SP2T and characterization of the first cellulase from planctomycetes.</title>
        <authorList>
            <person name="Rakitin A.L."/>
            <person name="Beletsky A.V."/>
            <person name="Naumoff D.G."/>
            <person name="Kulichevskaya I.S."/>
            <person name="Mardanov A.V."/>
            <person name="Ravin N.V."/>
            <person name="Dedysh S.N."/>
        </authorList>
    </citation>
    <scope>NUCLEOTIDE SEQUENCE</scope>
    <source>
        <strain evidence="7">SP2T</strain>
    </source>
</reference>
<dbReference type="AlphaFoldDB" id="A0A8E6B942"/>
<sequence length="391" mass="42727">MAAAYYFGAPLIPSAEVSKSAKGEAKAEKSAPPIKKLDVKVDVSTPVEREVIDSLDFAARMTAIDYVEVRAHVWGYLNKVNFKEGDMVKSGDILFELDARVYENQLHQAKANVAQVEAKLKFDEADLERSKKVLNAISKSDLEKAISARDLDLANLELAKESVKQSELLLEYSKIAAPITGRTSAYKVTTGNLVQSGDQNGGTLLTTIVSVDPIYAYFDVDEGAVLRNMNLVRDGKAQPFRNLGAKVRLRLDDGGKFSREGTIDFVDNQINPKTGTLRMRASFANKDESLTPGLFSTVTLPIGNKHRALLVRESALDNDQGSRVLCILNGNNIVERRRVVVGGKHDGLVEIESGLRAGEKVIVKGVQLAQGGTRVEPDMQNSVPMLEETPK</sequence>
<dbReference type="Pfam" id="PF25967">
    <property type="entry name" value="RND-MFP_C"/>
    <property type="match status" value="1"/>
</dbReference>
<organism evidence="7 8">
    <name type="scientific">Telmatocola sphagniphila</name>
    <dbReference type="NCBI Taxonomy" id="1123043"/>
    <lineage>
        <taxon>Bacteria</taxon>
        <taxon>Pseudomonadati</taxon>
        <taxon>Planctomycetota</taxon>
        <taxon>Planctomycetia</taxon>
        <taxon>Gemmatales</taxon>
        <taxon>Gemmataceae</taxon>
    </lineage>
</organism>
<dbReference type="InterPro" id="IPR058627">
    <property type="entry name" value="MdtA-like_C"/>
</dbReference>
<dbReference type="Pfam" id="PF25917">
    <property type="entry name" value="BSH_RND"/>
    <property type="match status" value="1"/>
</dbReference>
<evidence type="ECO:0000259" key="6">
    <source>
        <dbReference type="Pfam" id="PF25967"/>
    </source>
</evidence>
<dbReference type="Pfam" id="PF25944">
    <property type="entry name" value="Beta-barrel_RND"/>
    <property type="match status" value="1"/>
</dbReference>
<keyword evidence="8" id="KW-1185">Reference proteome</keyword>
<evidence type="ECO:0000259" key="4">
    <source>
        <dbReference type="Pfam" id="PF25917"/>
    </source>
</evidence>
<dbReference type="GO" id="GO:0022857">
    <property type="term" value="F:transmembrane transporter activity"/>
    <property type="evidence" value="ECO:0007669"/>
    <property type="project" value="InterPro"/>
</dbReference>
<accession>A0A8E6B942</accession>
<dbReference type="InterPro" id="IPR058625">
    <property type="entry name" value="MdtA-like_BSH"/>
</dbReference>
<feature type="coiled-coil region" evidence="3">
    <location>
        <begin position="99"/>
        <end position="126"/>
    </location>
</feature>
<dbReference type="SUPFAM" id="SSF111369">
    <property type="entry name" value="HlyD-like secretion proteins"/>
    <property type="match status" value="1"/>
</dbReference>
<dbReference type="InterPro" id="IPR058626">
    <property type="entry name" value="MdtA-like_b-barrel"/>
</dbReference>
<dbReference type="Proteomes" id="UP000676194">
    <property type="component" value="Chromosome"/>
</dbReference>
<dbReference type="NCBIfam" id="TIGR01730">
    <property type="entry name" value="RND_mfp"/>
    <property type="match status" value="1"/>
</dbReference>
<dbReference type="Gene3D" id="1.10.287.470">
    <property type="entry name" value="Helix hairpin bin"/>
    <property type="match status" value="1"/>
</dbReference>
<feature type="domain" description="Multidrug resistance protein MdtA-like beta-barrel" evidence="5">
    <location>
        <begin position="214"/>
        <end position="302"/>
    </location>
</feature>
<dbReference type="GO" id="GO:0005886">
    <property type="term" value="C:plasma membrane"/>
    <property type="evidence" value="ECO:0007669"/>
    <property type="project" value="TreeGrafter"/>
</dbReference>
<dbReference type="Gene3D" id="2.40.420.20">
    <property type="match status" value="1"/>
</dbReference>
<feature type="domain" description="Multidrug resistance protein MdtA-like barrel-sandwich hybrid" evidence="4">
    <location>
        <begin position="67"/>
        <end position="201"/>
    </location>
</feature>
<gene>
    <name evidence="7" type="ORF">KIH39_09580</name>
</gene>
<evidence type="ECO:0000256" key="3">
    <source>
        <dbReference type="SAM" id="Coils"/>
    </source>
</evidence>
<dbReference type="EMBL" id="CP074694">
    <property type="protein sequence ID" value="QVL34137.1"/>
    <property type="molecule type" value="Genomic_DNA"/>
</dbReference>
<dbReference type="Gene3D" id="2.40.50.100">
    <property type="match status" value="1"/>
</dbReference>
<comment type="subcellular location">
    <subcellularLocation>
        <location evidence="1">Cell envelope</location>
    </subcellularLocation>
</comment>
<evidence type="ECO:0000313" key="8">
    <source>
        <dbReference type="Proteomes" id="UP000676194"/>
    </source>
</evidence>
<comment type="similarity">
    <text evidence="2">Belongs to the membrane fusion protein (MFP) (TC 8.A.1) family.</text>
</comment>
<evidence type="ECO:0000256" key="2">
    <source>
        <dbReference type="ARBA" id="ARBA00009477"/>
    </source>
</evidence>
<proteinExistence type="inferred from homology"/>
<name>A0A8E6B942_9BACT</name>
<dbReference type="GO" id="GO:0046677">
    <property type="term" value="P:response to antibiotic"/>
    <property type="evidence" value="ECO:0007669"/>
    <property type="project" value="TreeGrafter"/>
</dbReference>
<dbReference type="Gene3D" id="2.40.30.170">
    <property type="match status" value="1"/>
</dbReference>
<dbReference type="InterPro" id="IPR006143">
    <property type="entry name" value="RND_pump_MFP"/>
</dbReference>
<dbReference type="PANTHER" id="PTHR30158:SF24">
    <property type="entry name" value="HLYD FAMILY SECRETION PROTEIN"/>
    <property type="match status" value="1"/>
</dbReference>
<keyword evidence="3" id="KW-0175">Coiled coil</keyword>
<evidence type="ECO:0000313" key="7">
    <source>
        <dbReference type="EMBL" id="QVL34137.1"/>
    </source>
</evidence>